<reference evidence="7" key="2">
    <citation type="submission" date="2013-10" db="EMBL/GenBank/DDBJ databases">
        <authorList>
            <person name="Aslett M."/>
        </authorList>
    </citation>
    <scope>NUCLEOTIDE SEQUENCE [LARGE SCALE GENOMIC DNA]</scope>
    <source>
        <strain evidence="7">Houghton</strain>
    </source>
</reference>
<keyword evidence="8" id="KW-1185">Reference proteome</keyword>
<gene>
    <name evidence="7" type="ORF">ETH_00026520</name>
</gene>
<evidence type="ECO:0000256" key="2">
    <source>
        <dbReference type="ARBA" id="ARBA00022771"/>
    </source>
</evidence>
<dbReference type="VEuPathDB" id="ToxoDB:ETH_00026520"/>
<dbReference type="InterPro" id="IPR000571">
    <property type="entry name" value="Znf_CCCH"/>
</dbReference>
<evidence type="ECO:0000259" key="6">
    <source>
        <dbReference type="PROSITE" id="PS50103"/>
    </source>
</evidence>
<dbReference type="GeneID" id="25254400"/>
<dbReference type="Proteomes" id="UP000030747">
    <property type="component" value="Unassembled WGS sequence"/>
</dbReference>
<dbReference type="AlphaFoldDB" id="U6KNG0"/>
<evidence type="ECO:0000256" key="4">
    <source>
        <dbReference type="PROSITE-ProRule" id="PRU00723"/>
    </source>
</evidence>
<dbReference type="Gene3D" id="3.30.1370.210">
    <property type="match status" value="1"/>
</dbReference>
<keyword evidence="2 4" id="KW-0863">Zinc-finger</keyword>
<feature type="region of interest" description="Disordered" evidence="5">
    <location>
        <begin position="172"/>
        <end position="203"/>
    </location>
</feature>
<reference evidence="7" key="1">
    <citation type="submission" date="2013-10" db="EMBL/GenBank/DDBJ databases">
        <title>Genomic analysis of the causative agents of coccidiosis in chickens.</title>
        <authorList>
            <person name="Reid A.J."/>
            <person name="Blake D."/>
            <person name="Billington K."/>
            <person name="Browne H."/>
            <person name="Dunn M."/>
            <person name="Hung S."/>
            <person name="Kawahara F."/>
            <person name="Miranda-Saavedra D."/>
            <person name="Mourier T."/>
            <person name="Nagra H."/>
            <person name="Otto T.D."/>
            <person name="Rawlings N."/>
            <person name="Sanchez A."/>
            <person name="Sanders M."/>
            <person name="Subramaniam C."/>
            <person name="Tay Y."/>
            <person name="Dear P."/>
            <person name="Doerig C."/>
            <person name="Gruber A."/>
            <person name="Parkinson J."/>
            <person name="Shirley M."/>
            <person name="Wan K.L."/>
            <person name="Berriman M."/>
            <person name="Tomley F."/>
            <person name="Pain A."/>
        </authorList>
    </citation>
    <scope>NUCLEOTIDE SEQUENCE [LARGE SCALE GENOMIC DNA]</scope>
    <source>
        <strain evidence="7">Houghton</strain>
    </source>
</reference>
<dbReference type="PANTHER" id="PTHR14493:SF50">
    <property type="entry name" value="RING FINGER PROTEIN UNKEMPT"/>
    <property type="match status" value="1"/>
</dbReference>
<evidence type="ECO:0000256" key="3">
    <source>
        <dbReference type="ARBA" id="ARBA00022833"/>
    </source>
</evidence>
<evidence type="ECO:0000256" key="5">
    <source>
        <dbReference type="SAM" id="MobiDB-lite"/>
    </source>
</evidence>
<evidence type="ECO:0000313" key="7">
    <source>
        <dbReference type="EMBL" id="CDJ38341.1"/>
    </source>
</evidence>
<dbReference type="PROSITE" id="PS50103">
    <property type="entry name" value="ZF_C3H1"/>
    <property type="match status" value="2"/>
</dbReference>
<accession>U6KNG0</accession>
<dbReference type="SMART" id="SM00356">
    <property type="entry name" value="ZnF_C3H1"/>
    <property type="match status" value="3"/>
</dbReference>
<dbReference type="EMBL" id="HG673835">
    <property type="protein sequence ID" value="CDJ38341.1"/>
    <property type="molecule type" value="Genomic_DNA"/>
</dbReference>
<proteinExistence type="predicted"/>
<feature type="compositionally biased region" description="Polar residues" evidence="5">
    <location>
        <begin position="194"/>
        <end position="203"/>
    </location>
</feature>
<dbReference type="GO" id="GO:0008270">
    <property type="term" value="F:zinc ion binding"/>
    <property type="evidence" value="ECO:0007669"/>
    <property type="project" value="UniProtKB-KW"/>
</dbReference>
<feature type="zinc finger region" description="C3H1-type" evidence="4">
    <location>
        <begin position="70"/>
        <end position="104"/>
    </location>
</feature>
<organism evidence="7 8">
    <name type="scientific">Eimeria tenella</name>
    <name type="common">Coccidian parasite</name>
    <dbReference type="NCBI Taxonomy" id="5802"/>
    <lineage>
        <taxon>Eukaryota</taxon>
        <taxon>Sar</taxon>
        <taxon>Alveolata</taxon>
        <taxon>Apicomplexa</taxon>
        <taxon>Conoidasida</taxon>
        <taxon>Coccidia</taxon>
        <taxon>Eucoccidiorida</taxon>
        <taxon>Eimeriorina</taxon>
        <taxon>Eimeriidae</taxon>
        <taxon>Eimeria</taxon>
    </lineage>
</organism>
<protein>
    <submittedName>
        <fullName evidence="7">Zinc finger (CCCH type) protein, putative</fullName>
    </submittedName>
</protein>
<keyword evidence="1 4" id="KW-0479">Metal-binding</keyword>
<evidence type="ECO:0000256" key="1">
    <source>
        <dbReference type="ARBA" id="ARBA00022723"/>
    </source>
</evidence>
<feature type="domain" description="C3H1-type" evidence="6">
    <location>
        <begin position="14"/>
        <end position="42"/>
    </location>
</feature>
<feature type="zinc finger region" description="C3H1-type" evidence="4">
    <location>
        <begin position="14"/>
        <end position="42"/>
    </location>
</feature>
<evidence type="ECO:0000313" key="8">
    <source>
        <dbReference type="Proteomes" id="UP000030747"/>
    </source>
</evidence>
<sequence>MACASLLTDDNILRFRTKACLRLSQGSCSFGDDRCQYSHSQVWTRRSPYYASPGQRQERSEVSQREPLLRYLPVPCENLQIENGKVVKVKCPRGVNCPFSHSPEEIVYHPLVYKTEPCKAFAQRSCRVYYCWKSHGEKERRQSARHFSLGVVKGLNVPVNYPGVSLVELLPNKNGRRRRPRLPPASPPAVLESSGGSVASMGNSAHHENVGLLLHGVVRHLAECAPADAAWTSDCMPKAATLPPLHFTDDAMGAWPPLSSLLNLVEGKVDPEDVRPPRGCPTQPQGKDTRNNLKSAAKHAAKKEGQNFLLRQGIPIEETVEELPLRRQTVLAGNVDPMGSPTFGSLKDQIDANSVESWGLPSLGEKQTDPIGTFPTRPSLLPLQYANPSGSSSPQANLFTGCEEFVRGDGMQLGETFGDCKAGPMHVWRSSNNFWLDGGMRLPTDDSDGLECSRASWSTPGSAHRSISANMTIEDLKAGAAEQEGSMYSRGTGGEAGSLASTCFSLDFTATGSNWSCTKQDLECVAPRRKGAEDSPLPHFKRDEDSLCQWPAAGWTEESWCKIEEILKAGEEDAVYLKGLQDLTSGNDLLQDVEDNKRLMSCFVSLLKLIQENESPEAGTRKSFKGNDCESPTAEFGVFEASQPPDETAESNYPHMMALWKMARLAA</sequence>
<dbReference type="RefSeq" id="XP_013229179.1">
    <property type="nucleotide sequence ID" value="XM_013373725.1"/>
</dbReference>
<feature type="region of interest" description="Disordered" evidence="5">
    <location>
        <begin position="269"/>
        <end position="291"/>
    </location>
</feature>
<keyword evidence="3 4" id="KW-0862">Zinc</keyword>
<name>U6KNG0_EIMTE</name>
<dbReference type="PANTHER" id="PTHR14493">
    <property type="entry name" value="UNKEMPT FAMILY MEMBER"/>
    <property type="match status" value="1"/>
</dbReference>
<dbReference type="OrthoDB" id="20534at2759"/>
<feature type="domain" description="C3H1-type" evidence="6">
    <location>
        <begin position="70"/>
        <end position="104"/>
    </location>
</feature>
<dbReference type="InterPro" id="IPR045234">
    <property type="entry name" value="Unkempt-like"/>
</dbReference>
<dbReference type="VEuPathDB" id="ToxoDB:ETH2_1340800"/>